<dbReference type="OrthoDB" id="775972at2759"/>
<evidence type="ECO:0000313" key="2">
    <source>
        <dbReference type="EMBL" id="KAJ8369821.1"/>
    </source>
</evidence>
<evidence type="ECO:0000313" key="3">
    <source>
        <dbReference type="Proteomes" id="UP001152622"/>
    </source>
</evidence>
<reference evidence="2" key="1">
    <citation type="journal article" date="2023" name="Science">
        <title>Genome structures resolve the early diversification of teleost fishes.</title>
        <authorList>
            <person name="Parey E."/>
            <person name="Louis A."/>
            <person name="Montfort J."/>
            <person name="Bouchez O."/>
            <person name="Roques C."/>
            <person name="Iampietro C."/>
            <person name="Lluch J."/>
            <person name="Castinel A."/>
            <person name="Donnadieu C."/>
            <person name="Desvignes T."/>
            <person name="Floi Bucao C."/>
            <person name="Jouanno E."/>
            <person name="Wen M."/>
            <person name="Mejri S."/>
            <person name="Dirks R."/>
            <person name="Jansen H."/>
            <person name="Henkel C."/>
            <person name="Chen W.J."/>
            <person name="Zahm M."/>
            <person name="Cabau C."/>
            <person name="Klopp C."/>
            <person name="Thompson A.W."/>
            <person name="Robinson-Rechavi M."/>
            <person name="Braasch I."/>
            <person name="Lecointre G."/>
            <person name="Bobe J."/>
            <person name="Postlethwait J.H."/>
            <person name="Berthelot C."/>
            <person name="Roest Crollius H."/>
            <person name="Guiguen Y."/>
        </authorList>
    </citation>
    <scope>NUCLEOTIDE SEQUENCE</scope>
    <source>
        <strain evidence="2">WJC10195</strain>
    </source>
</reference>
<keyword evidence="3" id="KW-1185">Reference proteome</keyword>
<dbReference type="EMBL" id="JAINUF010000003">
    <property type="protein sequence ID" value="KAJ8369821.1"/>
    <property type="molecule type" value="Genomic_DNA"/>
</dbReference>
<feature type="region of interest" description="Disordered" evidence="1">
    <location>
        <begin position="89"/>
        <end position="109"/>
    </location>
</feature>
<organism evidence="2 3">
    <name type="scientific">Synaphobranchus kaupii</name>
    <name type="common">Kaup's arrowtooth eel</name>
    <dbReference type="NCBI Taxonomy" id="118154"/>
    <lineage>
        <taxon>Eukaryota</taxon>
        <taxon>Metazoa</taxon>
        <taxon>Chordata</taxon>
        <taxon>Craniata</taxon>
        <taxon>Vertebrata</taxon>
        <taxon>Euteleostomi</taxon>
        <taxon>Actinopterygii</taxon>
        <taxon>Neopterygii</taxon>
        <taxon>Teleostei</taxon>
        <taxon>Anguilliformes</taxon>
        <taxon>Synaphobranchidae</taxon>
        <taxon>Synaphobranchus</taxon>
    </lineage>
</organism>
<gene>
    <name evidence="2" type="ORF">SKAU_G00098490</name>
</gene>
<evidence type="ECO:0000256" key="1">
    <source>
        <dbReference type="SAM" id="MobiDB-lite"/>
    </source>
</evidence>
<dbReference type="AlphaFoldDB" id="A0A9Q1FY34"/>
<name>A0A9Q1FY34_SYNKA</name>
<sequence>MEERVMAAPQAAPTATFTIQPPEPFDFAKPAILNRWAAAHWWAAEHHPVGRGVTLIRDRLVVGLKNTALSEKLQLERDLTLQSAIMKVRQSEEVRRQQSDLDAKEREKR</sequence>
<accession>A0A9Q1FY34</accession>
<comment type="caution">
    <text evidence="2">The sequence shown here is derived from an EMBL/GenBank/DDBJ whole genome shotgun (WGS) entry which is preliminary data.</text>
</comment>
<proteinExistence type="predicted"/>
<dbReference type="Proteomes" id="UP001152622">
    <property type="component" value="Chromosome 3"/>
</dbReference>
<protein>
    <submittedName>
        <fullName evidence="2">Uncharacterized protein</fullName>
    </submittedName>
</protein>